<protein>
    <recommendedName>
        <fullName evidence="1">HAT C-terminal dimerisation domain-containing protein</fullName>
    </recommendedName>
</protein>
<dbReference type="SUPFAM" id="SSF53098">
    <property type="entry name" value="Ribonuclease H-like"/>
    <property type="match status" value="1"/>
</dbReference>
<dbReference type="AlphaFoldDB" id="A0A2V3IWF5"/>
<proteinExistence type="predicted"/>
<dbReference type="InterPro" id="IPR008906">
    <property type="entry name" value="HATC_C_dom"/>
</dbReference>
<keyword evidence="3" id="KW-1185">Reference proteome</keyword>
<dbReference type="EMBL" id="NBIV01000037">
    <property type="protein sequence ID" value="PXF46468.1"/>
    <property type="molecule type" value="Genomic_DNA"/>
</dbReference>
<dbReference type="Pfam" id="PF05699">
    <property type="entry name" value="Dimer_Tnp_hAT"/>
    <property type="match status" value="1"/>
</dbReference>
<comment type="caution">
    <text evidence="2">The sequence shown here is derived from an EMBL/GenBank/DDBJ whole genome shotgun (WGS) entry which is preliminary data.</text>
</comment>
<evidence type="ECO:0000259" key="1">
    <source>
        <dbReference type="Pfam" id="PF05699"/>
    </source>
</evidence>
<dbReference type="GO" id="GO:0046983">
    <property type="term" value="F:protein dimerization activity"/>
    <property type="evidence" value="ECO:0007669"/>
    <property type="project" value="InterPro"/>
</dbReference>
<feature type="domain" description="HAT C-terminal dimerisation" evidence="1">
    <location>
        <begin position="62"/>
        <end position="121"/>
    </location>
</feature>
<evidence type="ECO:0000313" key="3">
    <source>
        <dbReference type="Proteomes" id="UP000247409"/>
    </source>
</evidence>
<sequence>MMRDFVRSDLFPIAEKAQDRGGEDRAVQLLLQELSLLRLSWRSCGTDDTRRNLLWCYSDISLVYWIEYDDKLSLLREFALRILGTSPSSSSVERSFSHRGRIRTSVRNRLNQQKVMRMVFCSFNDLLFSERSLRIEQVIKREYQNIRFGGWNRSMNTTLASSLTTTSNVTGESNLFEEFFGYEDGADGDIEEIEEVEVDDVDVDQDGLAPTSEVMDFFG</sequence>
<name>A0A2V3IWF5_9FLOR</name>
<reference evidence="2 3" key="1">
    <citation type="journal article" date="2018" name="Mol. Biol. Evol.">
        <title>Analysis of the draft genome of the red seaweed Gracilariopsis chorda provides insights into genome size evolution in Rhodophyta.</title>
        <authorList>
            <person name="Lee J."/>
            <person name="Yang E.C."/>
            <person name="Graf L."/>
            <person name="Yang J.H."/>
            <person name="Qiu H."/>
            <person name="Zel Zion U."/>
            <person name="Chan C.X."/>
            <person name="Stephens T.G."/>
            <person name="Weber A.P.M."/>
            <person name="Boo G.H."/>
            <person name="Boo S.M."/>
            <person name="Kim K.M."/>
            <person name="Shin Y."/>
            <person name="Jung M."/>
            <person name="Lee S.J."/>
            <person name="Yim H.S."/>
            <person name="Lee J.H."/>
            <person name="Bhattacharya D."/>
            <person name="Yoon H.S."/>
        </authorList>
    </citation>
    <scope>NUCLEOTIDE SEQUENCE [LARGE SCALE GENOMIC DNA]</scope>
    <source>
        <strain evidence="2 3">SKKU-2015</strain>
        <tissue evidence="2">Whole body</tissue>
    </source>
</reference>
<dbReference type="Proteomes" id="UP000247409">
    <property type="component" value="Unassembled WGS sequence"/>
</dbReference>
<dbReference type="InterPro" id="IPR012337">
    <property type="entry name" value="RNaseH-like_sf"/>
</dbReference>
<gene>
    <name evidence="2" type="ORF">BWQ96_03703</name>
</gene>
<accession>A0A2V3IWF5</accession>
<evidence type="ECO:0000313" key="2">
    <source>
        <dbReference type="EMBL" id="PXF46468.1"/>
    </source>
</evidence>
<organism evidence="2 3">
    <name type="scientific">Gracilariopsis chorda</name>
    <dbReference type="NCBI Taxonomy" id="448386"/>
    <lineage>
        <taxon>Eukaryota</taxon>
        <taxon>Rhodophyta</taxon>
        <taxon>Florideophyceae</taxon>
        <taxon>Rhodymeniophycidae</taxon>
        <taxon>Gracilariales</taxon>
        <taxon>Gracilariaceae</taxon>
        <taxon>Gracilariopsis</taxon>
    </lineage>
</organism>